<keyword evidence="2" id="KW-1185">Reference proteome</keyword>
<name>A0ABX7WUU8_9GAMM</name>
<dbReference type="Gene3D" id="1.20.1440.60">
    <property type="entry name" value="23S rRNA-intervening sequence"/>
    <property type="match status" value="1"/>
</dbReference>
<proteinExistence type="predicted"/>
<evidence type="ECO:0000313" key="2">
    <source>
        <dbReference type="Proteomes" id="UP000672039"/>
    </source>
</evidence>
<dbReference type="Proteomes" id="UP000672039">
    <property type="component" value="Chromosome"/>
</dbReference>
<gene>
    <name evidence="1" type="ORF">J9253_03875</name>
</gene>
<dbReference type="RefSeq" id="WP_210223388.1">
    <property type="nucleotide sequence ID" value="NZ_CP072801.1"/>
</dbReference>
<evidence type="ECO:0000313" key="1">
    <source>
        <dbReference type="EMBL" id="QTR47091.1"/>
    </source>
</evidence>
<accession>A0ABX7WUU8</accession>
<dbReference type="EMBL" id="CP072801">
    <property type="protein sequence ID" value="QTR47091.1"/>
    <property type="molecule type" value="Genomic_DNA"/>
</dbReference>
<organism evidence="1 2">
    <name type="scientific">Thiothrix litoralis</name>
    <dbReference type="NCBI Taxonomy" id="2891210"/>
    <lineage>
        <taxon>Bacteria</taxon>
        <taxon>Pseudomonadati</taxon>
        <taxon>Pseudomonadota</taxon>
        <taxon>Gammaproteobacteria</taxon>
        <taxon>Thiotrichales</taxon>
        <taxon>Thiotrichaceae</taxon>
        <taxon>Thiothrix</taxon>
    </lineage>
</organism>
<sequence>MKESPLFAKSYDFIRWLIPQTVKFPRTQRFVVTERYWTRAALNMPAACWKKLGACWVDGVNPLL</sequence>
<dbReference type="InterPro" id="IPR036583">
    <property type="entry name" value="23S_rRNA_IVS_sf"/>
</dbReference>
<protein>
    <submittedName>
        <fullName evidence="1">Uncharacterized protein</fullName>
    </submittedName>
</protein>
<reference evidence="1 2" key="1">
    <citation type="submission" date="2021-04" db="EMBL/GenBank/DDBJ databases">
        <title>Genomics, taxonomy and metabolism of representatives of sulfur bacteria of the genus Thiothrix: Thiothrix fructosivorans QT, Thiothrix unzii A1T and three new species, Thiothrix subterranea sp. nov., Thiothrix litoralis sp. nov. and 'Candidatus Thiothrix anitrata' sp. nov.</title>
        <authorList>
            <person name="Ravin N.V."/>
            <person name="Smolyakov D."/>
            <person name="Rudenko T.S."/>
            <person name="Mardanov A.V."/>
            <person name="Beletsky A.V."/>
            <person name="Markov N.D."/>
            <person name="Fomenkov A.I."/>
            <person name="Roberts R.J."/>
            <person name="Karnachuk O.V."/>
            <person name="Novikov A."/>
            <person name="Grabovich M.Y."/>
        </authorList>
    </citation>
    <scope>NUCLEOTIDE SEQUENCE [LARGE SCALE GENOMIC DNA]</scope>
    <source>
        <strain evidence="1 2">AS</strain>
    </source>
</reference>